<evidence type="ECO:0000256" key="2">
    <source>
        <dbReference type="ARBA" id="ARBA00004496"/>
    </source>
</evidence>
<dbReference type="InterPro" id="IPR016475">
    <property type="entry name" value="P-Actrans_bac"/>
</dbReference>
<evidence type="ECO:0000256" key="8">
    <source>
        <dbReference type="ARBA" id="ARBA00022490"/>
    </source>
</evidence>
<evidence type="ECO:0000256" key="10">
    <source>
        <dbReference type="ARBA" id="ARBA00023315"/>
    </source>
</evidence>
<dbReference type="CDD" id="cd03109">
    <property type="entry name" value="DTBS"/>
    <property type="match status" value="1"/>
</dbReference>
<accession>A0A3D9LER0</accession>
<dbReference type="Gene3D" id="3.40.1390.20">
    <property type="entry name" value="HprK N-terminal domain-like"/>
    <property type="match status" value="1"/>
</dbReference>
<keyword evidence="8 13" id="KW-0963">Cytoplasm</keyword>
<dbReference type="NCBIfam" id="NF004167">
    <property type="entry name" value="PRK05632.1"/>
    <property type="match status" value="1"/>
</dbReference>
<dbReference type="EMBL" id="QREH01000001">
    <property type="protein sequence ID" value="REE04652.1"/>
    <property type="molecule type" value="Genomic_DNA"/>
</dbReference>
<dbReference type="GO" id="GO:0008959">
    <property type="term" value="F:phosphate acetyltransferase activity"/>
    <property type="evidence" value="ECO:0007669"/>
    <property type="project" value="UniProtKB-EC"/>
</dbReference>
<evidence type="ECO:0000259" key="14">
    <source>
        <dbReference type="Pfam" id="PF01515"/>
    </source>
</evidence>
<proteinExistence type="inferred from homology"/>
<dbReference type="InterPro" id="IPR042113">
    <property type="entry name" value="P_AcTrfase_dom1"/>
</dbReference>
<comment type="similarity">
    <text evidence="5 13">In the N-terminal section; belongs to the CobB/CobQ family.</text>
</comment>
<evidence type="ECO:0000256" key="5">
    <source>
        <dbReference type="ARBA" id="ARBA00009786"/>
    </source>
</evidence>
<dbReference type="Gene3D" id="3.40.50.10950">
    <property type="match status" value="1"/>
</dbReference>
<dbReference type="FunFam" id="3.40.50.10750:FF:000001">
    <property type="entry name" value="Phosphate acetyltransferase"/>
    <property type="match status" value="1"/>
</dbReference>
<comment type="caution">
    <text evidence="16">The sequence shown here is derived from an EMBL/GenBank/DDBJ whole genome shotgun (WGS) entry which is preliminary data.</text>
</comment>
<dbReference type="UniPathway" id="UPA00340">
    <property type="reaction ID" value="UER00459"/>
</dbReference>
<dbReference type="Gene3D" id="3.40.50.300">
    <property type="entry name" value="P-loop containing nucleotide triphosphate hydrolases"/>
    <property type="match status" value="1"/>
</dbReference>
<keyword evidence="10 13" id="KW-0012">Acyltransferase</keyword>
<dbReference type="Pfam" id="PF07085">
    <property type="entry name" value="DRTGG"/>
    <property type="match status" value="1"/>
</dbReference>
<keyword evidence="17" id="KW-1185">Reference proteome</keyword>
<comment type="similarity">
    <text evidence="4 13">In the C-terminal section; belongs to the phosphate acetyltransferase and butyryltransferase family.</text>
</comment>
<evidence type="ECO:0000256" key="1">
    <source>
        <dbReference type="ARBA" id="ARBA00000705"/>
    </source>
</evidence>
<comment type="catalytic activity">
    <reaction evidence="1 13">
        <text>acetyl-CoA + phosphate = acetyl phosphate + CoA</text>
        <dbReference type="Rhea" id="RHEA:19521"/>
        <dbReference type="ChEBI" id="CHEBI:22191"/>
        <dbReference type="ChEBI" id="CHEBI:43474"/>
        <dbReference type="ChEBI" id="CHEBI:57287"/>
        <dbReference type="ChEBI" id="CHEBI:57288"/>
        <dbReference type="EC" id="2.3.1.8"/>
    </reaction>
</comment>
<name>A0A3D9LER0_9MICC</name>
<dbReference type="InterPro" id="IPR042112">
    <property type="entry name" value="P_AcTrfase_dom2"/>
</dbReference>
<dbReference type="Pfam" id="PF01515">
    <property type="entry name" value="PTA_PTB"/>
    <property type="match status" value="1"/>
</dbReference>
<evidence type="ECO:0000256" key="6">
    <source>
        <dbReference type="ARBA" id="ARBA00012707"/>
    </source>
</evidence>
<evidence type="ECO:0000313" key="17">
    <source>
        <dbReference type="Proteomes" id="UP000256727"/>
    </source>
</evidence>
<comment type="function">
    <text evidence="12 13">Involved in acetate metabolism.</text>
</comment>
<gene>
    <name evidence="16" type="ORF">C8E99_2494</name>
</gene>
<evidence type="ECO:0000256" key="7">
    <source>
        <dbReference type="ARBA" id="ARBA00021528"/>
    </source>
</evidence>
<evidence type="ECO:0000256" key="3">
    <source>
        <dbReference type="ARBA" id="ARBA00004989"/>
    </source>
</evidence>
<evidence type="ECO:0000259" key="15">
    <source>
        <dbReference type="Pfam" id="PF07085"/>
    </source>
</evidence>
<dbReference type="GO" id="GO:0006085">
    <property type="term" value="P:acetyl-CoA biosynthetic process"/>
    <property type="evidence" value="ECO:0007669"/>
    <property type="project" value="UniProtKB-UniPathway"/>
</dbReference>
<dbReference type="SUPFAM" id="SSF52540">
    <property type="entry name" value="P-loop containing nucleoside triphosphate hydrolases"/>
    <property type="match status" value="1"/>
</dbReference>
<organism evidence="16 17">
    <name type="scientific">Citricoccus muralis</name>
    <dbReference type="NCBI Taxonomy" id="169134"/>
    <lineage>
        <taxon>Bacteria</taxon>
        <taxon>Bacillati</taxon>
        <taxon>Actinomycetota</taxon>
        <taxon>Actinomycetes</taxon>
        <taxon>Micrococcales</taxon>
        <taxon>Micrococcaceae</taxon>
        <taxon>Citricoccus</taxon>
    </lineage>
</organism>
<dbReference type="PIRSF" id="PIRSF006107">
    <property type="entry name" value="PhpActrans_proteobac"/>
    <property type="match status" value="1"/>
</dbReference>
<dbReference type="NCBIfam" id="NF007233">
    <property type="entry name" value="PRK09653.1"/>
    <property type="match status" value="1"/>
</dbReference>
<evidence type="ECO:0000256" key="13">
    <source>
        <dbReference type="PIRNR" id="PIRNR006107"/>
    </source>
</evidence>
<comment type="subcellular location">
    <subcellularLocation>
        <location evidence="2 13">Cytoplasm</location>
    </subcellularLocation>
</comment>
<dbReference type="InterPro" id="IPR028979">
    <property type="entry name" value="Ser_kin/Pase_Hpr-like_N_sf"/>
</dbReference>
<evidence type="ECO:0000256" key="11">
    <source>
        <dbReference type="ARBA" id="ARBA00031108"/>
    </source>
</evidence>
<dbReference type="SUPFAM" id="SSF75138">
    <property type="entry name" value="HprK N-terminal domain-like"/>
    <property type="match status" value="1"/>
</dbReference>
<dbReference type="NCBIfam" id="TIGR00651">
    <property type="entry name" value="pta"/>
    <property type="match status" value="1"/>
</dbReference>
<dbReference type="Gene3D" id="3.40.50.10750">
    <property type="entry name" value="Isocitrate/Isopropylmalate dehydrogenase-like"/>
    <property type="match status" value="1"/>
</dbReference>
<dbReference type="InterPro" id="IPR004614">
    <property type="entry name" value="P_AcTrfase"/>
</dbReference>
<evidence type="ECO:0000256" key="4">
    <source>
        <dbReference type="ARBA" id="ARBA00008756"/>
    </source>
</evidence>
<dbReference type="InterPro" id="IPR010766">
    <property type="entry name" value="DRTGG"/>
</dbReference>
<dbReference type="Proteomes" id="UP000256727">
    <property type="component" value="Unassembled WGS sequence"/>
</dbReference>
<dbReference type="InterPro" id="IPR002505">
    <property type="entry name" value="PTA_PTB"/>
</dbReference>
<feature type="domain" description="Phosphate acetyl/butaryl transferase" evidence="14">
    <location>
        <begin position="377"/>
        <end position="693"/>
    </location>
</feature>
<evidence type="ECO:0000256" key="9">
    <source>
        <dbReference type="ARBA" id="ARBA00022679"/>
    </source>
</evidence>
<evidence type="ECO:0000256" key="12">
    <source>
        <dbReference type="ARBA" id="ARBA00049955"/>
    </source>
</evidence>
<reference evidence="16 17" key="1">
    <citation type="submission" date="2018-07" db="EMBL/GenBank/DDBJ databases">
        <title>Sequencing the genomes of 1000 actinobacteria strains.</title>
        <authorList>
            <person name="Klenk H.-P."/>
        </authorList>
    </citation>
    <scope>NUCLEOTIDE SEQUENCE [LARGE SCALE GENOMIC DNA]</scope>
    <source>
        <strain evidence="16 17">DSM 14442</strain>
    </source>
</reference>
<protein>
    <recommendedName>
        <fullName evidence="7 13">Phosphate acetyltransferase</fullName>
        <ecNumber evidence="6 13">2.3.1.8</ecNumber>
    </recommendedName>
    <alternativeName>
        <fullName evidence="11 13">Phosphotransacetylase</fullName>
    </alternativeName>
</protein>
<feature type="domain" description="DRTGG" evidence="15">
    <location>
        <begin position="221"/>
        <end position="331"/>
    </location>
</feature>
<comment type="pathway">
    <text evidence="3 13">Metabolic intermediate biosynthesis; acetyl-CoA biosynthesis; acetyl-CoA from acetate: step 2/2.</text>
</comment>
<dbReference type="PANTHER" id="PTHR43356:SF3">
    <property type="entry name" value="PHOSPHATE ACETYLTRANSFERASE"/>
    <property type="match status" value="1"/>
</dbReference>
<dbReference type="GO" id="GO:0005737">
    <property type="term" value="C:cytoplasm"/>
    <property type="evidence" value="ECO:0007669"/>
    <property type="project" value="UniProtKB-SubCell"/>
</dbReference>
<dbReference type="AlphaFoldDB" id="A0A3D9LER0"/>
<dbReference type="EC" id="2.3.1.8" evidence="6 13"/>
<dbReference type="PANTHER" id="PTHR43356">
    <property type="entry name" value="PHOSPHATE ACETYLTRANSFERASE"/>
    <property type="match status" value="1"/>
</dbReference>
<dbReference type="SUPFAM" id="SSF53659">
    <property type="entry name" value="Isocitrate/Isopropylmalate dehydrogenase-like"/>
    <property type="match status" value="1"/>
</dbReference>
<keyword evidence="9 13" id="KW-0808">Transferase</keyword>
<sequence length="715" mass="75893">MHHRLVWFAVSQGIFVTTTTNGAGKSLVTLGIADSLYKRSGSIGYLRPVVPGDSVETDPMVQLMRADYGLDAGLARGGVTAAEARRMVAEGRTDELYESCVALFEEMAGACGIVVVEGSDLAGADPAVELDLNAELARHLSVPVVGVVSAAGLDGTAAADAVDLARRTLDESGVDLLSMIVNRADPARLEEIETAIRPGRHEWPVYVLPELPELSLPSVSEVATALGLTQVAGNLNLDRDVSEVKAVSMEGGNFLQILREGALVLVSGDRSDAVLATVASSLAPEFPVASGMILTNGIEPNEQIRRLYAEAPFPIFTTFADTFSTARAVSAVRSELSSAQPRKTAAALGAWHQRVDGTELLQRIDLPRAARTTPLRFLHGLIERARSERKTIVLPEGEDTRILRAAEILRRRDVCDLVVLGHEATIRDLAAKEGVDLAGLTLVDPSTSEARERYAEEYSRLRAHKGIDLDRARDIMTEGAYFGTMMVQLGDVDGMVSGAAHTTANTIRPALEFVKTRPGVSIVSSVFFMLLPDRALVYGDCAVNPDPNAEQLADIAYASSLTAQQFGVQPRVAMLSYSTGGSGTGDAVDKVRTATELVRDEHPHLKVDGPLQYDAAVNASVAASKMPDSEVAGQATVFVFPDLNTGNNTYKAVQQSSGAVAVGPVLQGLNKPVNDLSRGCTVDDIVNTVAITAIQAQSDQSGQAEQSNQSARSGA</sequence>
<dbReference type="InterPro" id="IPR050500">
    <property type="entry name" value="Phos_Acetyltrans/Butyryltrans"/>
</dbReference>
<dbReference type="InterPro" id="IPR027417">
    <property type="entry name" value="P-loop_NTPase"/>
</dbReference>
<comment type="domain">
    <text evidence="13">The N-terminal region seems to be important for proper quaternary structure. The C-terminal region contains the substrate-binding site.</text>
</comment>
<evidence type="ECO:0000313" key="16">
    <source>
        <dbReference type="EMBL" id="REE04652.1"/>
    </source>
</evidence>
<dbReference type="Pfam" id="PF13500">
    <property type="entry name" value="AAA_26"/>
    <property type="match status" value="1"/>
</dbReference>